<sequence>MSALTLVLRELPGVDPDEFFYVRAYHTSCWKDLRTNMNSIGTSSPTRSRSSSCSGYGTASESESMTHEATSSGNLNRQVSSKPQHKWLKKHIKKSSVEKEKPQCEIKEENRIMHEGRDILNSSRNLAPSAWQLISPLSSTLNPYGSKDYRPNHRFIGDLTFLDCPMTTCSDCNFVQPQLKYDEINMVYTSMHNSRDKVKCSSRF</sequence>
<dbReference type="Proteomes" id="UP001239111">
    <property type="component" value="Chromosome 1"/>
</dbReference>
<organism evidence="1 2">
    <name type="scientific">Eretmocerus hayati</name>
    <dbReference type="NCBI Taxonomy" id="131215"/>
    <lineage>
        <taxon>Eukaryota</taxon>
        <taxon>Metazoa</taxon>
        <taxon>Ecdysozoa</taxon>
        <taxon>Arthropoda</taxon>
        <taxon>Hexapoda</taxon>
        <taxon>Insecta</taxon>
        <taxon>Pterygota</taxon>
        <taxon>Neoptera</taxon>
        <taxon>Endopterygota</taxon>
        <taxon>Hymenoptera</taxon>
        <taxon>Apocrita</taxon>
        <taxon>Proctotrupomorpha</taxon>
        <taxon>Chalcidoidea</taxon>
        <taxon>Aphelinidae</taxon>
        <taxon>Aphelininae</taxon>
        <taxon>Eretmocerus</taxon>
    </lineage>
</organism>
<protein>
    <submittedName>
        <fullName evidence="1">Uncharacterized protein</fullName>
    </submittedName>
</protein>
<dbReference type="EMBL" id="CM056741">
    <property type="protein sequence ID" value="KAJ8687061.1"/>
    <property type="molecule type" value="Genomic_DNA"/>
</dbReference>
<accession>A0ACC2PVU6</accession>
<keyword evidence="2" id="KW-1185">Reference proteome</keyword>
<comment type="caution">
    <text evidence="1">The sequence shown here is derived from an EMBL/GenBank/DDBJ whole genome shotgun (WGS) entry which is preliminary data.</text>
</comment>
<name>A0ACC2PVU6_9HYME</name>
<evidence type="ECO:0000313" key="2">
    <source>
        <dbReference type="Proteomes" id="UP001239111"/>
    </source>
</evidence>
<reference evidence="1" key="1">
    <citation type="submission" date="2023-04" db="EMBL/GenBank/DDBJ databases">
        <title>A chromosome-level genome assembly of the parasitoid wasp Eretmocerus hayati.</title>
        <authorList>
            <person name="Zhong Y."/>
            <person name="Liu S."/>
            <person name="Liu Y."/>
        </authorList>
    </citation>
    <scope>NUCLEOTIDE SEQUENCE</scope>
    <source>
        <strain evidence="1">ZJU_SS_LIU_2023</strain>
    </source>
</reference>
<proteinExistence type="predicted"/>
<gene>
    <name evidence="1" type="ORF">QAD02_022855</name>
</gene>
<evidence type="ECO:0000313" key="1">
    <source>
        <dbReference type="EMBL" id="KAJ8687061.1"/>
    </source>
</evidence>